<name>A0A7C2B5Q3_THERO</name>
<evidence type="ECO:0000313" key="1">
    <source>
        <dbReference type="EMBL" id="HEF66144.1"/>
    </source>
</evidence>
<dbReference type="EMBL" id="DSJL01000011">
    <property type="protein sequence ID" value="HEF66144.1"/>
    <property type="molecule type" value="Genomic_DNA"/>
</dbReference>
<dbReference type="AlphaFoldDB" id="A0A7C2B5Q3"/>
<comment type="caution">
    <text evidence="1">The sequence shown here is derived from an EMBL/GenBank/DDBJ whole genome shotgun (WGS) entry which is preliminary data.</text>
</comment>
<organism evidence="1">
    <name type="scientific">Thermomicrobium roseum</name>
    <dbReference type="NCBI Taxonomy" id="500"/>
    <lineage>
        <taxon>Bacteria</taxon>
        <taxon>Pseudomonadati</taxon>
        <taxon>Thermomicrobiota</taxon>
        <taxon>Thermomicrobia</taxon>
        <taxon>Thermomicrobiales</taxon>
        <taxon>Thermomicrobiaceae</taxon>
        <taxon>Thermomicrobium</taxon>
    </lineage>
</organism>
<accession>A0A7C2B5Q3</accession>
<reference evidence="1" key="1">
    <citation type="journal article" date="2020" name="mSystems">
        <title>Genome- and Community-Level Interaction Insights into Carbon Utilization and Element Cycling Functions of Hydrothermarchaeota in Hydrothermal Sediment.</title>
        <authorList>
            <person name="Zhou Z."/>
            <person name="Liu Y."/>
            <person name="Xu W."/>
            <person name="Pan J."/>
            <person name="Luo Z.H."/>
            <person name="Li M."/>
        </authorList>
    </citation>
    <scope>NUCLEOTIDE SEQUENCE [LARGE SCALE GENOMIC DNA]</scope>
    <source>
        <strain evidence="1">SpSt-222</strain>
    </source>
</reference>
<gene>
    <name evidence="1" type="ORF">ENP47_11210</name>
</gene>
<protein>
    <submittedName>
        <fullName evidence="1">Uncharacterized protein</fullName>
    </submittedName>
</protein>
<proteinExistence type="predicted"/>
<sequence length="125" mass="13904">MHLCHDPLSDRLVLTLDVPDAPSSCSSSSPLVTVLCGILDVADEGRILGLELSLDGLPTDLRTLLAPLAENKTLYLELDEPQQPRVLRSVPVLVEFHWQPEEPRLMLSFPRRTNDYELLYPSGAT</sequence>